<accession>M0DXY9</accession>
<dbReference type="PANTHER" id="PTHR23074">
    <property type="entry name" value="AAA DOMAIN-CONTAINING"/>
    <property type="match status" value="1"/>
</dbReference>
<dbReference type="AlphaFoldDB" id="M0DXY9"/>
<dbReference type="GO" id="GO:0016887">
    <property type="term" value="F:ATP hydrolysis activity"/>
    <property type="evidence" value="ECO:0007669"/>
    <property type="project" value="InterPro"/>
</dbReference>
<dbReference type="InterPro" id="IPR003593">
    <property type="entry name" value="AAA+_ATPase"/>
</dbReference>
<dbReference type="EMBL" id="AOJK01000077">
    <property type="protein sequence ID" value="ELZ39663.1"/>
    <property type="molecule type" value="Genomic_DNA"/>
</dbReference>
<organism evidence="4 5">
    <name type="scientific">Halorubrum californiense DSM 19288</name>
    <dbReference type="NCBI Taxonomy" id="1227465"/>
    <lineage>
        <taxon>Archaea</taxon>
        <taxon>Methanobacteriati</taxon>
        <taxon>Methanobacteriota</taxon>
        <taxon>Stenosarchaea group</taxon>
        <taxon>Halobacteria</taxon>
        <taxon>Halobacteriales</taxon>
        <taxon>Haloferacaceae</taxon>
        <taxon>Halorubrum</taxon>
    </lineage>
</organism>
<dbReference type="InterPro" id="IPR050304">
    <property type="entry name" value="MT-severing_AAA_ATPase"/>
</dbReference>
<proteinExistence type="inferred from homology"/>
<dbReference type="RefSeq" id="WP_008446009.1">
    <property type="nucleotide sequence ID" value="NZ_AOJK01000077.1"/>
</dbReference>
<comment type="similarity">
    <text evidence="1">Belongs to the AAA ATPase family.</text>
</comment>
<feature type="compositionally biased region" description="Gly residues" evidence="2">
    <location>
        <begin position="85"/>
        <end position="115"/>
    </location>
</feature>
<dbReference type="PANTHER" id="PTHR23074:SF83">
    <property type="entry name" value="VACUOLAR PROTEIN SORTING-ASSOCIATED PROTEIN 4A"/>
    <property type="match status" value="1"/>
</dbReference>
<evidence type="ECO:0000256" key="1">
    <source>
        <dbReference type="RuleBase" id="RU003651"/>
    </source>
</evidence>
<evidence type="ECO:0000313" key="4">
    <source>
        <dbReference type="EMBL" id="ELZ39663.1"/>
    </source>
</evidence>
<dbReference type="OrthoDB" id="77269at2157"/>
<dbReference type="Proteomes" id="UP000011586">
    <property type="component" value="Unassembled WGS sequence"/>
</dbReference>
<name>M0DXY9_9EURY</name>
<dbReference type="GO" id="GO:0005524">
    <property type="term" value="F:ATP binding"/>
    <property type="evidence" value="ECO:0007669"/>
    <property type="project" value="UniProtKB-KW"/>
</dbReference>
<evidence type="ECO:0000313" key="5">
    <source>
        <dbReference type="Proteomes" id="UP000011586"/>
    </source>
</evidence>
<feature type="domain" description="AAA+ ATPase" evidence="3">
    <location>
        <begin position="167"/>
        <end position="303"/>
    </location>
</feature>
<protein>
    <submittedName>
        <fullName evidence="4">ATPase AAA</fullName>
    </submittedName>
</protein>
<dbReference type="PROSITE" id="PS00674">
    <property type="entry name" value="AAA"/>
    <property type="match status" value="1"/>
</dbReference>
<gene>
    <name evidence="4" type="ORF">C463_16846</name>
</gene>
<dbReference type="SMART" id="SM00382">
    <property type="entry name" value="AAA"/>
    <property type="match status" value="1"/>
</dbReference>
<dbReference type="STRING" id="1227465.C463_16846"/>
<dbReference type="Pfam" id="PF00004">
    <property type="entry name" value="AAA"/>
    <property type="match status" value="1"/>
</dbReference>
<comment type="caution">
    <text evidence="4">The sequence shown here is derived from an EMBL/GenBank/DDBJ whole genome shotgun (WGS) entry which is preliminary data.</text>
</comment>
<dbReference type="PATRIC" id="fig|1227465.4.peg.3257"/>
<dbReference type="InterPro" id="IPR003959">
    <property type="entry name" value="ATPase_AAA_core"/>
</dbReference>
<keyword evidence="1" id="KW-0067">ATP-binding</keyword>
<dbReference type="Gene3D" id="1.10.8.60">
    <property type="match status" value="1"/>
</dbReference>
<reference evidence="4 5" key="1">
    <citation type="journal article" date="2014" name="PLoS Genet.">
        <title>Phylogenetically driven sequencing of extremely halophilic archaea reveals strategies for static and dynamic osmo-response.</title>
        <authorList>
            <person name="Becker E.A."/>
            <person name="Seitzer P.M."/>
            <person name="Tritt A."/>
            <person name="Larsen D."/>
            <person name="Krusor M."/>
            <person name="Yao A.I."/>
            <person name="Wu D."/>
            <person name="Madern D."/>
            <person name="Eisen J.A."/>
            <person name="Darling A.E."/>
            <person name="Facciotti M.T."/>
        </authorList>
    </citation>
    <scope>NUCLEOTIDE SEQUENCE [LARGE SCALE GENOMIC DNA]</scope>
    <source>
        <strain evidence="4 5">DSM 19288</strain>
    </source>
</reference>
<dbReference type="InterPro" id="IPR003960">
    <property type="entry name" value="ATPase_AAA_CS"/>
</dbReference>
<evidence type="ECO:0000259" key="3">
    <source>
        <dbReference type="SMART" id="SM00382"/>
    </source>
</evidence>
<dbReference type="InterPro" id="IPR027417">
    <property type="entry name" value="P-loop_NTPase"/>
</dbReference>
<dbReference type="SUPFAM" id="SSF52540">
    <property type="entry name" value="P-loop containing nucleoside triphosphate hydrolases"/>
    <property type="match status" value="1"/>
</dbReference>
<evidence type="ECO:0000256" key="2">
    <source>
        <dbReference type="SAM" id="MobiDB-lite"/>
    </source>
</evidence>
<dbReference type="Gene3D" id="3.40.50.300">
    <property type="entry name" value="P-loop containing nucleotide triphosphate hydrolases"/>
    <property type="match status" value="1"/>
</dbReference>
<feature type="region of interest" description="Disordered" evidence="2">
    <location>
        <begin position="72"/>
        <end position="122"/>
    </location>
</feature>
<keyword evidence="5" id="KW-1185">Reference proteome</keyword>
<sequence>MNVDGYKRDILRNQYEELLSKAETARKAGNLDAAAKGYHEAADRLEQLQDVEANSDYSGRIERLLRAASMAADGTDPGAADDDGGSAGAGGSGGRGGAGGGSGGRGGAGGGSGGSGDDEDFKGRVESFVSETDVTWDDIGGLESVQDRLKRAIALGAVEGTPSAVAATDRVLMFGPPGTGKTLLASAVAGSLDATFFDVKLGGLLSKYFGESSKQITALFDLAAEMSPSVVFLDEIDALTQSRDDNSDQTSRRVLNTLLSELDGIDKGEDDFVMVLGATNKPADLDNAVRRRFPERLLIPLPDVDAAEEVVRIHSVRGGVEFADSRPTAFAPSGVDAAGAASPATAIAAACVERQFTGSDIEALCRRSVDAMVRRSNPDLVSVADSGLGGARDYDLTIDAITPEDVETAFDQTSASLSAAEISEYDEWNAQYGTGPSARIEQ</sequence>
<keyword evidence="1" id="KW-0547">Nucleotide-binding</keyword>